<feature type="compositionally biased region" description="Low complexity" evidence="1">
    <location>
        <begin position="701"/>
        <end position="711"/>
    </location>
</feature>
<feature type="compositionally biased region" description="Polar residues" evidence="1">
    <location>
        <begin position="730"/>
        <end position="750"/>
    </location>
</feature>
<reference evidence="2 3" key="1">
    <citation type="submission" date="2020-11" db="EMBL/GenBank/DDBJ databases">
        <title>Kefir isolates.</title>
        <authorList>
            <person name="Marcisauskas S."/>
            <person name="Kim Y."/>
            <person name="Blasche S."/>
        </authorList>
    </citation>
    <scope>NUCLEOTIDE SEQUENCE [LARGE SCALE GENOMIC DNA]</scope>
    <source>
        <strain evidence="2 3">OG2</strain>
    </source>
</reference>
<feature type="region of interest" description="Disordered" evidence="1">
    <location>
        <begin position="536"/>
        <end position="559"/>
    </location>
</feature>
<organism evidence="2 3">
    <name type="scientific">Maudiozyma exigua</name>
    <name type="common">Yeast</name>
    <name type="synonym">Kazachstania exigua</name>
    <dbReference type="NCBI Taxonomy" id="34358"/>
    <lineage>
        <taxon>Eukaryota</taxon>
        <taxon>Fungi</taxon>
        <taxon>Dikarya</taxon>
        <taxon>Ascomycota</taxon>
        <taxon>Saccharomycotina</taxon>
        <taxon>Saccharomycetes</taxon>
        <taxon>Saccharomycetales</taxon>
        <taxon>Saccharomycetaceae</taxon>
        <taxon>Maudiozyma</taxon>
    </lineage>
</organism>
<feature type="compositionally biased region" description="Polar residues" evidence="1">
    <location>
        <begin position="821"/>
        <end position="833"/>
    </location>
</feature>
<feature type="compositionally biased region" description="Polar residues" evidence="1">
    <location>
        <begin position="669"/>
        <end position="696"/>
    </location>
</feature>
<dbReference type="EMBL" id="PUHR01000005">
    <property type="protein sequence ID" value="KAG0672090.1"/>
    <property type="molecule type" value="Genomic_DNA"/>
</dbReference>
<keyword evidence="3" id="KW-1185">Reference proteome</keyword>
<feature type="region of interest" description="Disordered" evidence="1">
    <location>
        <begin position="294"/>
        <end position="336"/>
    </location>
</feature>
<feature type="region of interest" description="Disordered" evidence="1">
    <location>
        <begin position="349"/>
        <end position="375"/>
    </location>
</feature>
<protein>
    <submittedName>
        <fullName evidence="2">Uncharacterized protein</fullName>
    </submittedName>
</protein>
<name>A0A9P6WEF0_MAUEX</name>
<proteinExistence type="predicted"/>
<feature type="compositionally biased region" description="Low complexity" evidence="1">
    <location>
        <begin position="757"/>
        <end position="820"/>
    </location>
</feature>
<comment type="caution">
    <text evidence="2">The sequence shown here is derived from an EMBL/GenBank/DDBJ whole genome shotgun (WGS) entry which is preliminary data.</text>
</comment>
<sequence length="892" mass="98928">MSFDWLNIPGLNIENTDASSKQNEPAVPPTVSFDFGVPPPINDANTMTQDSRSISDSALNMDMTNTNSYNYDNTAAPNGTFLNVNPPQHAASNNDISKVNEHKELIPYKESPEDLKVPLSLSQSQLTHEEIRTYLRWYKYILARSHTKLVRLHDVFRFLGNFTINEDLKARIMAIFRSCKSALNIGQFFAVLRLISRAMIEGVLPSRRMILEKAPIPKPRPILSTQGNGEIYEEVEEEEPKENGNGKHDGSVDFDSFTSLLLTGKTIRKRVRRKILNAAFRNKRVRFSESVTFQDPPTEKVNNLQVPLSNAYSNSNSGTDNDNEPEEAVPQGPLDLSLPMDQLLKQMASRKHNNSALVSKLPSEQQETEEEKEELKDMQDSLSHFKQIQTVDAVTGLANEPQIAFTNGNVGNTSNGMDVNNGILQPLKPTATGSANHFMRQEVNQGFNGASMTDSNSVLTPLKPTATGSANHFMRQEINQSYITTPSPEPSNTLQPLKPTATGSANYLVRSHFETNENVAPVQQAQVSFQPNAVPASVPGPVISPQHTSEPQPLKPTATGSANYLVKQQFPTATAAAPQMNHIPQATPQTMNANVGTTAATGTQYQASAQNDQFMNFPQHRQQMDIGQQQQQQQQQPQTTQYQSHLNVGGSIPQQNTYTSGTMTQSTTNPSIQLQPQNTYPQAQVSNNGPNMQNVPSLPPQQQQQQQQQYQSTGLLSPGSNAVSSYFQSLLTSSHSPSPNASHVQISAPGNNGMGMQPQPQQQQQQHMYNPTNSQTASTNTSNPSGYNQYQNNQYTMYQNQQIRPQQQQQQMSQHTGQQQFYPGQIQSPQPGAYNSTNQHPMTNNNQAHLGVPQYPFTGQQNRQNQPNQQILGDYNAMQNQVNALQQSYSRR</sequence>
<dbReference type="Proteomes" id="UP000750334">
    <property type="component" value="Unassembled WGS sequence"/>
</dbReference>
<feature type="compositionally biased region" description="Polar residues" evidence="1">
    <location>
        <begin position="294"/>
        <end position="320"/>
    </location>
</feature>
<evidence type="ECO:0000313" key="3">
    <source>
        <dbReference type="Proteomes" id="UP000750334"/>
    </source>
</evidence>
<accession>A0A9P6WEF0</accession>
<evidence type="ECO:0000256" key="1">
    <source>
        <dbReference type="SAM" id="MobiDB-lite"/>
    </source>
</evidence>
<gene>
    <name evidence="2" type="ORF">C6P45_004105</name>
</gene>
<feature type="compositionally biased region" description="Low complexity" evidence="1">
    <location>
        <begin position="657"/>
        <end position="668"/>
    </location>
</feature>
<feature type="compositionally biased region" description="Low complexity" evidence="1">
    <location>
        <begin position="621"/>
        <end position="643"/>
    </location>
</feature>
<feature type="region of interest" description="Disordered" evidence="1">
    <location>
        <begin position="621"/>
        <end position="718"/>
    </location>
</feature>
<dbReference type="OrthoDB" id="2553626at2759"/>
<dbReference type="AlphaFoldDB" id="A0A9P6WEF0"/>
<evidence type="ECO:0000313" key="2">
    <source>
        <dbReference type="EMBL" id="KAG0672090.1"/>
    </source>
</evidence>
<feature type="region of interest" description="Disordered" evidence="1">
    <location>
        <begin position="730"/>
        <end position="833"/>
    </location>
</feature>